<gene>
    <name evidence="1" type="ORF">SDC9_144060</name>
</gene>
<organism evidence="1">
    <name type="scientific">bioreactor metagenome</name>
    <dbReference type="NCBI Taxonomy" id="1076179"/>
    <lineage>
        <taxon>unclassified sequences</taxon>
        <taxon>metagenomes</taxon>
        <taxon>ecological metagenomes</taxon>
    </lineage>
</organism>
<evidence type="ECO:0000313" key="1">
    <source>
        <dbReference type="EMBL" id="MPM96894.1"/>
    </source>
</evidence>
<comment type="caution">
    <text evidence="1">The sequence shown here is derived from an EMBL/GenBank/DDBJ whole genome shotgun (WGS) entry which is preliminary data.</text>
</comment>
<reference evidence="1" key="1">
    <citation type="submission" date="2019-08" db="EMBL/GenBank/DDBJ databases">
        <authorList>
            <person name="Kucharzyk K."/>
            <person name="Murdoch R.W."/>
            <person name="Higgins S."/>
            <person name="Loffler F."/>
        </authorList>
    </citation>
    <scope>NUCLEOTIDE SEQUENCE</scope>
</reference>
<dbReference type="AlphaFoldDB" id="A0A645E525"/>
<dbReference type="EMBL" id="VSSQ01043228">
    <property type="protein sequence ID" value="MPM96894.1"/>
    <property type="molecule type" value="Genomic_DNA"/>
</dbReference>
<accession>A0A645E525</accession>
<proteinExistence type="predicted"/>
<protein>
    <submittedName>
        <fullName evidence="1">Uncharacterized protein</fullName>
    </submittedName>
</protein>
<name>A0A645E525_9ZZZZ</name>
<sequence length="138" mass="14628">MLVGSPLGKAGEEFPHLFTIGMKDVWPVAVHQNTMHVSLVKCIATNVGTAINNLNTLAGFSKRSGDGTTGKTCTDDKNTSGGHLILQNSCRLPLMPSKPSTKPARKACNCASLPGSLRRAPSIRTSEPGTVCVNRRMP</sequence>